<dbReference type="InterPro" id="IPR007527">
    <property type="entry name" value="Znf_SWIM"/>
</dbReference>
<sequence>MRGVRGDLSFEGLKKLVEEVVRVNSKMDKIELHALINDAHCFVVKPINRVEFEVKDRKMDGLVNLSKNTCSCCEFQTNLLPCSHAIAAISKCKHEAVEFCADYYKTIILVEGYAGSIPPIGHPSEWDIPLHMKQIVVLPPAWRC</sequence>
<keyword evidence="6" id="KW-1185">Reference proteome</keyword>
<keyword evidence="2 4" id="KW-0863">Zinc-finger</keyword>
<dbReference type="AlphaFoldDB" id="A0A6J1BGR2"/>
<evidence type="ECO:0000313" key="6">
    <source>
        <dbReference type="Proteomes" id="UP000504621"/>
    </source>
</evidence>
<proteinExistence type="predicted"/>
<keyword evidence="1" id="KW-0479">Metal-binding</keyword>
<evidence type="ECO:0000256" key="2">
    <source>
        <dbReference type="ARBA" id="ARBA00022771"/>
    </source>
</evidence>
<dbReference type="SMART" id="SM00575">
    <property type="entry name" value="ZnF_PMZ"/>
    <property type="match status" value="1"/>
</dbReference>
<protein>
    <submittedName>
        <fullName evidence="7">Uncharacterized protein LOC110426577</fullName>
    </submittedName>
</protein>
<evidence type="ECO:0000313" key="7">
    <source>
        <dbReference type="RefSeq" id="XP_021297494.1"/>
    </source>
</evidence>
<organism evidence="6 7">
    <name type="scientific">Herrania umbratica</name>
    <dbReference type="NCBI Taxonomy" id="108875"/>
    <lineage>
        <taxon>Eukaryota</taxon>
        <taxon>Viridiplantae</taxon>
        <taxon>Streptophyta</taxon>
        <taxon>Embryophyta</taxon>
        <taxon>Tracheophyta</taxon>
        <taxon>Spermatophyta</taxon>
        <taxon>Magnoliopsida</taxon>
        <taxon>eudicotyledons</taxon>
        <taxon>Gunneridae</taxon>
        <taxon>Pentapetalae</taxon>
        <taxon>rosids</taxon>
        <taxon>malvids</taxon>
        <taxon>Malvales</taxon>
        <taxon>Malvaceae</taxon>
        <taxon>Byttnerioideae</taxon>
        <taxon>Herrania</taxon>
    </lineage>
</organism>
<dbReference type="OrthoDB" id="1182459at2759"/>
<dbReference type="Pfam" id="PF04434">
    <property type="entry name" value="SWIM"/>
    <property type="match status" value="1"/>
</dbReference>
<evidence type="ECO:0000256" key="3">
    <source>
        <dbReference type="ARBA" id="ARBA00022833"/>
    </source>
</evidence>
<dbReference type="RefSeq" id="XP_021297494.1">
    <property type="nucleotide sequence ID" value="XM_021441819.1"/>
</dbReference>
<evidence type="ECO:0000256" key="1">
    <source>
        <dbReference type="ARBA" id="ARBA00022723"/>
    </source>
</evidence>
<feature type="domain" description="SWIM-type" evidence="5">
    <location>
        <begin position="48"/>
        <end position="93"/>
    </location>
</feature>
<dbReference type="Proteomes" id="UP000504621">
    <property type="component" value="Unplaced"/>
</dbReference>
<dbReference type="GeneID" id="110426577"/>
<keyword evidence="3" id="KW-0862">Zinc</keyword>
<dbReference type="PROSITE" id="PS50966">
    <property type="entry name" value="ZF_SWIM"/>
    <property type="match status" value="1"/>
</dbReference>
<name>A0A6J1BGR2_9ROSI</name>
<evidence type="ECO:0000256" key="4">
    <source>
        <dbReference type="PROSITE-ProRule" id="PRU00325"/>
    </source>
</evidence>
<evidence type="ECO:0000259" key="5">
    <source>
        <dbReference type="PROSITE" id="PS50966"/>
    </source>
</evidence>
<accession>A0A6J1BGR2</accession>
<gene>
    <name evidence="7" type="primary">LOC110426577</name>
</gene>
<reference evidence="7" key="1">
    <citation type="submission" date="2025-08" db="UniProtKB">
        <authorList>
            <consortium name="RefSeq"/>
        </authorList>
    </citation>
    <scope>IDENTIFICATION</scope>
    <source>
        <tissue evidence="7">Leaf</tissue>
    </source>
</reference>
<dbReference type="GO" id="GO:0008270">
    <property type="term" value="F:zinc ion binding"/>
    <property type="evidence" value="ECO:0007669"/>
    <property type="project" value="UniProtKB-KW"/>
</dbReference>
<dbReference type="InterPro" id="IPR006564">
    <property type="entry name" value="Znf_PMZ"/>
</dbReference>